<evidence type="ECO:0000256" key="3">
    <source>
        <dbReference type="SAM" id="Phobius"/>
    </source>
</evidence>
<keyword evidence="5" id="KW-1185">Reference proteome</keyword>
<reference evidence="4 5" key="1">
    <citation type="submission" date="2018-12" db="EMBL/GenBank/DDBJ databases">
        <title>Alloscrdovia theropitheci sp. nov: a novel taxon from the feces of the bleeding-herat monkey (Theropithecus geleda).</title>
        <authorList>
            <person name="Modesto M."/>
        </authorList>
    </citation>
    <scope>NUCLEOTIDE SEQUENCE [LARGE SCALE GENOMIC DNA]</scope>
    <source>
        <strain evidence="4 5">GLDI4/2</strain>
    </source>
</reference>
<feature type="coiled-coil region" evidence="1">
    <location>
        <begin position="171"/>
        <end position="198"/>
    </location>
</feature>
<dbReference type="RefSeq" id="WP_131285260.1">
    <property type="nucleotide sequence ID" value="NZ_RXLP01000027.1"/>
</dbReference>
<evidence type="ECO:0000256" key="1">
    <source>
        <dbReference type="SAM" id="Coils"/>
    </source>
</evidence>
<keyword evidence="3" id="KW-1133">Transmembrane helix</keyword>
<name>A0A4R0QR83_9BIFI</name>
<feature type="compositionally biased region" description="Low complexity" evidence="2">
    <location>
        <begin position="10"/>
        <end position="22"/>
    </location>
</feature>
<keyword evidence="1" id="KW-0175">Coiled coil</keyword>
<feature type="compositionally biased region" description="Low complexity" evidence="2">
    <location>
        <begin position="116"/>
        <end position="126"/>
    </location>
</feature>
<feature type="compositionally biased region" description="Low complexity" evidence="2">
    <location>
        <begin position="77"/>
        <end position="97"/>
    </location>
</feature>
<accession>A0A4R0QR83</accession>
<evidence type="ECO:0000313" key="4">
    <source>
        <dbReference type="EMBL" id="TCD53525.1"/>
    </source>
</evidence>
<keyword evidence="3" id="KW-0812">Transmembrane</keyword>
<dbReference type="AlphaFoldDB" id="A0A4R0QR83"/>
<proteinExistence type="predicted"/>
<dbReference type="EMBL" id="RXLP01000027">
    <property type="protein sequence ID" value="TCD53525.1"/>
    <property type="molecule type" value="Genomic_DNA"/>
</dbReference>
<feature type="transmembrane region" description="Helical" evidence="3">
    <location>
        <begin position="139"/>
        <end position="161"/>
    </location>
</feature>
<feature type="region of interest" description="Disordered" evidence="2">
    <location>
        <begin position="1"/>
        <end position="133"/>
    </location>
</feature>
<dbReference type="InterPro" id="IPR007060">
    <property type="entry name" value="FtsL/DivIC"/>
</dbReference>
<evidence type="ECO:0000313" key="5">
    <source>
        <dbReference type="Proteomes" id="UP000291289"/>
    </source>
</evidence>
<comment type="caution">
    <text evidence="4">The sequence shown here is derived from an EMBL/GenBank/DDBJ whole genome shotgun (WGS) entry which is preliminary data.</text>
</comment>
<dbReference type="Proteomes" id="UP000291289">
    <property type="component" value="Unassembled WGS sequence"/>
</dbReference>
<gene>
    <name evidence="4" type="ORF">EJ419_07705</name>
</gene>
<organism evidence="4 5">
    <name type="scientific">Alloscardovia theropitheci</name>
    <dbReference type="NCBI Taxonomy" id="2496842"/>
    <lineage>
        <taxon>Bacteria</taxon>
        <taxon>Bacillati</taxon>
        <taxon>Actinomycetota</taxon>
        <taxon>Actinomycetes</taxon>
        <taxon>Bifidobacteriales</taxon>
        <taxon>Bifidobacteriaceae</taxon>
        <taxon>Alloscardovia</taxon>
    </lineage>
</organism>
<dbReference type="OrthoDB" id="5187715at2"/>
<evidence type="ECO:0000256" key="2">
    <source>
        <dbReference type="SAM" id="MobiDB-lite"/>
    </source>
</evidence>
<keyword evidence="3" id="KW-0472">Membrane</keyword>
<sequence>MADRTHKNFSRNSSRQRSTRSTDSTRDNSGLRTRRGSQERVVRDELRDIKRSRSAVTGRTRNSSKKSRNSVQTGAGLFSFLSRNNSRNNGLRSNNSSVSPNHVQEQPRAGRERLSQSELKSSHSQSMARRNRTSMDSRGGLLFILGIIILLLSLLNIGLVFRSYAQNLGQLNALKSQEAALIQQKAELENDISRWSDDAYVTAQARKRLGFVYPGERSVRVENLPQDMRTDTTKKSDTTQSQLPWFTELLYAIHNTDQAENSSGEANTAQ</sequence>
<feature type="compositionally biased region" description="Basic and acidic residues" evidence="2">
    <location>
        <begin position="36"/>
        <end position="51"/>
    </location>
</feature>
<protein>
    <submittedName>
        <fullName evidence="4">Septum formation initiator family protein</fullName>
    </submittedName>
</protein>
<dbReference type="Pfam" id="PF04977">
    <property type="entry name" value="DivIC"/>
    <property type="match status" value="1"/>
</dbReference>